<dbReference type="InterPro" id="IPR016174">
    <property type="entry name" value="Di-haem_cyt_TM"/>
</dbReference>
<gene>
    <name evidence="8" type="ORF">GHT07_17320</name>
</gene>
<feature type="transmembrane region" description="Helical" evidence="6">
    <location>
        <begin position="165"/>
        <end position="184"/>
    </location>
</feature>
<feature type="domain" description="Cytochrome b561 bacterial/Ni-hydrogenase" evidence="7">
    <location>
        <begin position="28"/>
        <end position="199"/>
    </location>
</feature>
<dbReference type="Gene3D" id="1.20.950.20">
    <property type="entry name" value="Transmembrane di-heme cytochromes, Chain C"/>
    <property type="match status" value="1"/>
</dbReference>
<keyword evidence="5 6" id="KW-0472">Membrane</keyword>
<dbReference type="GO" id="GO:0020037">
    <property type="term" value="F:heme binding"/>
    <property type="evidence" value="ECO:0007669"/>
    <property type="project" value="TreeGrafter"/>
</dbReference>
<evidence type="ECO:0000256" key="2">
    <source>
        <dbReference type="ARBA" id="ARBA00022475"/>
    </source>
</evidence>
<keyword evidence="2" id="KW-1003">Cell membrane</keyword>
<dbReference type="InterPro" id="IPR051542">
    <property type="entry name" value="Hydrogenase_cytochrome"/>
</dbReference>
<accession>A0A844BBQ2</accession>
<evidence type="ECO:0000256" key="3">
    <source>
        <dbReference type="ARBA" id="ARBA00022692"/>
    </source>
</evidence>
<dbReference type="AlphaFoldDB" id="A0A844BBQ2"/>
<evidence type="ECO:0000256" key="4">
    <source>
        <dbReference type="ARBA" id="ARBA00022989"/>
    </source>
</evidence>
<feature type="transmembrane region" description="Helical" evidence="6">
    <location>
        <begin position="34"/>
        <end position="53"/>
    </location>
</feature>
<organism evidence="8 9">
    <name type="scientific">Caenimonas koreensis DSM 17982</name>
    <dbReference type="NCBI Taxonomy" id="1121255"/>
    <lineage>
        <taxon>Bacteria</taxon>
        <taxon>Pseudomonadati</taxon>
        <taxon>Pseudomonadota</taxon>
        <taxon>Betaproteobacteria</taxon>
        <taxon>Burkholderiales</taxon>
        <taxon>Comamonadaceae</taxon>
        <taxon>Caenimonas</taxon>
    </lineage>
</organism>
<keyword evidence="3 6" id="KW-0812">Transmembrane</keyword>
<name>A0A844BBQ2_9BURK</name>
<sequence length="240" mass="25365">MTAGKHRASRPATISAVNDQHTRPIRIWDLPTRIFHWALAGSVAALVVTGHLGGEWMPWHARLGYLVASLLAFRVVWGFVGGHWSRFSTFTVKPSKVVAYLRGEPFNGHGHSPAGSVSVVVILCVLALQVGSGLYSDDTADFVGPLNRFVSNATAKVLTTYHKDFGQWLVVALVAIHVAAVAFYKWRQGLSLTAAMVGGDKVAAGGGGPGSRDDVTTRLLALAIFGVIAAVVVALVGTSG</sequence>
<dbReference type="Pfam" id="PF01292">
    <property type="entry name" value="Ni_hydr_CYTB"/>
    <property type="match status" value="1"/>
</dbReference>
<dbReference type="PANTHER" id="PTHR30485:SF2">
    <property type="entry name" value="BLL0597 PROTEIN"/>
    <property type="match status" value="1"/>
</dbReference>
<evidence type="ECO:0000256" key="5">
    <source>
        <dbReference type="ARBA" id="ARBA00023136"/>
    </source>
</evidence>
<keyword evidence="4 6" id="KW-1133">Transmembrane helix</keyword>
<dbReference type="InterPro" id="IPR011577">
    <property type="entry name" value="Cyt_b561_bac/Ni-Hgenase"/>
</dbReference>
<dbReference type="EMBL" id="WJBU01000019">
    <property type="protein sequence ID" value="MRD49039.1"/>
    <property type="molecule type" value="Genomic_DNA"/>
</dbReference>
<evidence type="ECO:0000256" key="6">
    <source>
        <dbReference type="SAM" id="Phobius"/>
    </source>
</evidence>
<evidence type="ECO:0000256" key="1">
    <source>
        <dbReference type="ARBA" id="ARBA00004651"/>
    </source>
</evidence>
<dbReference type="Proteomes" id="UP000487350">
    <property type="component" value="Unassembled WGS sequence"/>
</dbReference>
<dbReference type="SUPFAM" id="SSF81342">
    <property type="entry name" value="Transmembrane di-heme cytochromes"/>
    <property type="match status" value="1"/>
</dbReference>
<evidence type="ECO:0000313" key="8">
    <source>
        <dbReference type="EMBL" id="MRD49039.1"/>
    </source>
</evidence>
<protein>
    <submittedName>
        <fullName evidence="8">Cytochrome B</fullName>
    </submittedName>
</protein>
<evidence type="ECO:0000259" key="7">
    <source>
        <dbReference type="Pfam" id="PF01292"/>
    </source>
</evidence>
<comment type="subcellular location">
    <subcellularLocation>
        <location evidence="1">Cell membrane</location>
        <topology evidence="1">Multi-pass membrane protein</topology>
    </subcellularLocation>
</comment>
<evidence type="ECO:0000313" key="9">
    <source>
        <dbReference type="Proteomes" id="UP000487350"/>
    </source>
</evidence>
<dbReference type="PANTHER" id="PTHR30485">
    <property type="entry name" value="NI/FE-HYDROGENASE 1 B-TYPE CYTOCHROME SUBUNIT"/>
    <property type="match status" value="1"/>
</dbReference>
<dbReference type="GO" id="GO:0022904">
    <property type="term" value="P:respiratory electron transport chain"/>
    <property type="evidence" value="ECO:0007669"/>
    <property type="project" value="InterPro"/>
</dbReference>
<dbReference type="GO" id="GO:0009055">
    <property type="term" value="F:electron transfer activity"/>
    <property type="evidence" value="ECO:0007669"/>
    <property type="project" value="InterPro"/>
</dbReference>
<feature type="transmembrane region" description="Helical" evidence="6">
    <location>
        <begin position="59"/>
        <end position="80"/>
    </location>
</feature>
<dbReference type="OrthoDB" id="196472at2"/>
<proteinExistence type="predicted"/>
<reference evidence="8 9" key="1">
    <citation type="submission" date="2019-11" db="EMBL/GenBank/DDBJ databases">
        <title>Caenimonas koreensis gen. nov., sp. nov., isolated from activated sludge.</title>
        <authorList>
            <person name="Seung H.R."/>
        </authorList>
    </citation>
    <scope>NUCLEOTIDE SEQUENCE [LARGE SCALE GENOMIC DNA]</scope>
    <source>
        <strain evidence="8 9">EMB320</strain>
    </source>
</reference>
<comment type="caution">
    <text evidence="8">The sequence shown here is derived from an EMBL/GenBank/DDBJ whole genome shotgun (WGS) entry which is preliminary data.</text>
</comment>
<keyword evidence="9" id="KW-1185">Reference proteome</keyword>
<dbReference type="GO" id="GO:0005886">
    <property type="term" value="C:plasma membrane"/>
    <property type="evidence" value="ECO:0007669"/>
    <property type="project" value="UniProtKB-SubCell"/>
</dbReference>
<feature type="transmembrane region" description="Helical" evidence="6">
    <location>
        <begin position="219"/>
        <end position="237"/>
    </location>
</feature>